<dbReference type="EMBL" id="GBXM01058966">
    <property type="protein sequence ID" value="JAH49611.1"/>
    <property type="molecule type" value="Transcribed_RNA"/>
</dbReference>
<proteinExistence type="predicted"/>
<dbReference type="AlphaFoldDB" id="A0A0E9T7I9"/>
<name>A0A0E9T7I9_ANGAN</name>
<organism evidence="1">
    <name type="scientific">Anguilla anguilla</name>
    <name type="common">European freshwater eel</name>
    <name type="synonym">Muraena anguilla</name>
    <dbReference type="NCBI Taxonomy" id="7936"/>
    <lineage>
        <taxon>Eukaryota</taxon>
        <taxon>Metazoa</taxon>
        <taxon>Chordata</taxon>
        <taxon>Craniata</taxon>
        <taxon>Vertebrata</taxon>
        <taxon>Euteleostomi</taxon>
        <taxon>Actinopterygii</taxon>
        <taxon>Neopterygii</taxon>
        <taxon>Teleostei</taxon>
        <taxon>Anguilliformes</taxon>
        <taxon>Anguillidae</taxon>
        <taxon>Anguilla</taxon>
    </lineage>
</organism>
<accession>A0A0E9T7I9</accession>
<protein>
    <submittedName>
        <fullName evidence="1">Uncharacterized protein</fullName>
    </submittedName>
</protein>
<reference evidence="1" key="2">
    <citation type="journal article" date="2015" name="Fish Shellfish Immunol.">
        <title>Early steps in the European eel (Anguilla anguilla)-Vibrio vulnificus interaction in the gills: Role of the RtxA13 toxin.</title>
        <authorList>
            <person name="Callol A."/>
            <person name="Pajuelo D."/>
            <person name="Ebbesson L."/>
            <person name="Teles M."/>
            <person name="MacKenzie S."/>
            <person name="Amaro C."/>
        </authorList>
    </citation>
    <scope>NUCLEOTIDE SEQUENCE</scope>
</reference>
<evidence type="ECO:0000313" key="1">
    <source>
        <dbReference type="EMBL" id="JAH49611.1"/>
    </source>
</evidence>
<reference evidence="1" key="1">
    <citation type="submission" date="2014-11" db="EMBL/GenBank/DDBJ databases">
        <authorList>
            <person name="Amaro Gonzalez C."/>
        </authorList>
    </citation>
    <scope>NUCLEOTIDE SEQUENCE</scope>
</reference>
<sequence length="18" mass="2096">MVAIKLPKLLHQHIPFLP</sequence>